<feature type="transmembrane region" description="Helical" evidence="6">
    <location>
        <begin position="319"/>
        <end position="340"/>
    </location>
</feature>
<sequence>MAQMGESKTKEVSGDSVSAALTEITEPSKCEFAHAEDATDRDVLIATTHWTAKKAIAAASLAGLYTGSQIMLYFVGGALTYIEKDLNATENGAWLPVSNTLAIAGVAPFVGYLQDLFGRRTITLIGEVVIMCGLVILAISHQFGQAVAGMALCGAGAAVCELTALAGISDIVPVRSRGWSLALMVTFLLPFTPYVLYAQLLSYYHTWRWIIWLSLIYNGLVFLGILTTYFPKRQDDLDDARKATFRDIDSVGAALSIVGITLFLVAIQAGGSSHSWSSSYVLVQLVLGIVLIISWGVWEWKFARVPMVPHAMFAGQRAVGLAFLVAFIAGLNFYSVINFLPLTFSTVYSPDPLQIGLRGLGWIIASAAVIMTAFGGAIAISNPTNVGLTVALGTISGFGVGGILVPAATLAMIVVPDNLLATTAALSLSIRTVGGSIGYTIYYNIFINKLVPALPKFIIEYLIDAGLSASDASDFAEVFMTDPAAVTHLASYSSQIEAAAVLGEQWACAYALKYVWYTSIPFGCLAVLSALFLPNIRKYQTDRVAVSL</sequence>
<evidence type="ECO:0000256" key="4">
    <source>
        <dbReference type="ARBA" id="ARBA00022989"/>
    </source>
</evidence>
<dbReference type="EMBL" id="LJBN01000117">
    <property type="protein sequence ID" value="OOQ88867.1"/>
    <property type="molecule type" value="Genomic_DNA"/>
</dbReference>
<evidence type="ECO:0000256" key="3">
    <source>
        <dbReference type="ARBA" id="ARBA00022692"/>
    </source>
</evidence>
<evidence type="ECO:0000256" key="1">
    <source>
        <dbReference type="ARBA" id="ARBA00004141"/>
    </source>
</evidence>
<dbReference type="SUPFAM" id="SSF103473">
    <property type="entry name" value="MFS general substrate transporter"/>
    <property type="match status" value="1"/>
</dbReference>
<feature type="transmembrane region" description="Helical" evidence="6">
    <location>
        <begin position="251"/>
        <end position="271"/>
    </location>
</feature>
<accession>A0A1S9RTN6</accession>
<feature type="transmembrane region" description="Helical" evidence="6">
    <location>
        <begin position="392"/>
        <end position="415"/>
    </location>
</feature>
<feature type="transmembrane region" description="Helical" evidence="6">
    <location>
        <begin position="360"/>
        <end position="380"/>
    </location>
</feature>
<dbReference type="PROSITE" id="PS50850">
    <property type="entry name" value="MFS"/>
    <property type="match status" value="1"/>
</dbReference>
<protein>
    <submittedName>
        <fullName evidence="8">Putative major facilitator superfamily transporter</fullName>
    </submittedName>
</protein>
<feature type="transmembrane region" description="Helical" evidence="6">
    <location>
        <begin position="277"/>
        <end position="298"/>
    </location>
</feature>
<dbReference type="Gene3D" id="1.20.1250.20">
    <property type="entry name" value="MFS general substrate transporter like domains"/>
    <property type="match status" value="1"/>
</dbReference>
<feature type="transmembrane region" description="Helical" evidence="6">
    <location>
        <begin position="178"/>
        <end position="197"/>
    </location>
</feature>
<feature type="transmembrane region" description="Helical" evidence="6">
    <location>
        <begin position="62"/>
        <end position="82"/>
    </location>
</feature>
<feature type="transmembrane region" description="Helical" evidence="6">
    <location>
        <begin position="122"/>
        <end position="140"/>
    </location>
</feature>
<comment type="subcellular location">
    <subcellularLocation>
        <location evidence="1">Membrane</location>
        <topology evidence="1">Multi-pass membrane protein</topology>
    </subcellularLocation>
</comment>
<feature type="transmembrane region" description="Helical" evidence="6">
    <location>
        <begin position="514"/>
        <end position="533"/>
    </location>
</feature>
<dbReference type="InterPro" id="IPR010573">
    <property type="entry name" value="MFS_Str1/Tri12-like"/>
</dbReference>
<dbReference type="GO" id="GO:0005886">
    <property type="term" value="C:plasma membrane"/>
    <property type="evidence" value="ECO:0007669"/>
    <property type="project" value="TreeGrafter"/>
</dbReference>
<keyword evidence="3 6" id="KW-0812">Transmembrane</keyword>
<dbReference type="InterPro" id="IPR036259">
    <property type="entry name" value="MFS_trans_sf"/>
</dbReference>
<evidence type="ECO:0000256" key="6">
    <source>
        <dbReference type="SAM" id="Phobius"/>
    </source>
</evidence>
<proteinExistence type="predicted"/>
<name>A0A1S9RTN6_PENBI</name>
<evidence type="ECO:0000313" key="9">
    <source>
        <dbReference type="Proteomes" id="UP000190744"/>
    </source>
</evidence>
<dbReference type="PANTHER" id="PTHR23501">
    <property type="entry name" value="MAJOR FACILITATOR SUPERFAMILY"/>
    <property type="match status" value="1"/>
</dbReference>
<feature type="transmembrane region" description="Helical" evidence="6">
    <location>
        <begin position="209"/>
        <end position="230"/>
    </location>
</feature>
<evidence type="ECO:0000256" key="2">
    <source>
        <dbReference type="ARBA" id="ARBA00022448"/>
    </source>
</evidence>
<dbReference type="PANTHER" id="PTHR23501:SF109">
    <property type="entry name" value="MAJOR FACILITATOR SUPERFAMILY (MFS) PROFILE DOMAIN-CONTAINING PROTEIN-RELATED"/>
    <property type="match status" value="1"/>
</dbReference>
<dbReference type="Proteomes" id="UP000190744">
    <property type="component" value="Unassembled WGS sequence"/>
</dbReference>
<feature type="domain" description="Major facilitator superfamily (MFS) profile" evidence="7">
    <location>
        <begin position="55"/>
        <end position="538"/>
    </location>
</feature>
<feature type="transmembrane region" description="Helical" evidence="6">
    <location>
        <begin position="146"/>
        <end position="166"/>
    </location>
</feature>
<keyword evidence="2" id="KW-0813">Transport</keyword>
<reference evidence="9" key="1">
    <citation type="submission" date="2015-09" db="EMBL/GenBank/DDBJ databases">
        <authorList>
            <person name="Fill T.P."/>
            <person name="Baretta J.F."/>
            <person name="de Almeida L.G."/>
            <person name="Rocha M."/>
            <person name="de Souza D.H."/>
            <person name="Malavazi I."/>
            <person name="Cerdeira L.T."/>
            <person name="Hong H."/>
            <person name="Samborskyy M."/>
            <person name="de Vasconcelos A.T."/>
            <person name="Leadlay P."/>
            <person name="Rodrigues-Filho E."/>
        </authorList>
    </citation>
    <scope>NUCLEOTIDE SEQUENCE [LARGE SCALE GENOMIC DNA]</scope>
    <source>
        <strain evidence="9">LaBioMMi 136</strain>
    </source>
</reference>
<dbReference type="InterPro" id="IPR020846">
    <property type="entry name" value="MFS_dom"/>
</dbReference>
<dbReference type="GO" id="GO:0022857">
    <property type="term" value="F:transmembrane transporter activity"/>
    <property type="evidence" value="ECO:0007669"/>
    <property type="project" value="InterPro"/>
</dbReference>
<dbReference type="Pfam" id="PF06609">
    <property type="entry name" value="TRI12"/>
    <property type="match status" value="2"/>
</dbReference>
<evidence type="ECO:0000259" key="7">
    <source>
        <dbReference type="PROSITE" id="PS50850"/>
    </source>
</evidence>
<organism evidence="8 9">
    <name type="scientific">Penicillium brasilianum</name>
    <dbReference type="NCBI Taxonomy" id="104259"/>
    <lineage>
        <taxon>Eukaryota</taxon>
        <taxon>Fungi</taxon>
        <taxon>Dikarya</taxon>
        <taxon>Ascomycota</taxon>
        <taxon>Pezizomycotina</taxon>
        <taxon>Eurotiomycetes</taxon>
        <taxon>Eurotiomycetidae</taxon>
        <taxon>Eurotiales</taxon>
        <taxon>Aspergillaceae</taxon>
        <taxon>Penicillium</taxon>
    </lineage>
</organism>
<dbReference type="AlphaFoldDB" id="A0A1S9RTN6"/>
<comment type="caution">
    <text evidence="8">The sequence shown here is derived from an EMBL/GenBank/DDBJ whole genome shotgun (WGS) entry which is preliminary data.</text>
</comment>
<feature type="transmembrane region" description="Helical" evidence="6">
    <location>
        <begin position="94"/>
        <end position="113"/>
    </location>
</feature>
<keyword evidence="5 6" id="KW-0472">Membrane</keyword>
<gene>
    <name evidence="8" type="ORF">PEBR_11791</name>
</gene>
<evidence type="ECO:0000256" key="5">
    <source>
        <dbReference type="ARBA" id="ARBA00023136"/>
    </source>
</evidence>
<evidence type="ECO:0000313" key="8">
    <source>
        <dbReference type="EMBL" id="OOQ88867.1"/>
    </source>
</evidence>
<keyword evidence="4 6" id="KW-1133">Transmembrane helix</keyword>